<keyword evidence="2" id="KW-1185">Reference proteome</keyword>
<dbReference type="OrthoDB" id="5008097at2759"/>
<organism evidence="1 2">
    <name type="scientific">Westerdykella ornata</name>
    <dbReference type="NCBI Taxonomy" id="318751"/>
    <lineage>
        <taxon>Eukaryota</taxon>
        <taxon>Fungi</taxon>
        <taxon>Dikarya</taxon>
        <taxon>Ascomycota</taxon>
        <taxon>Pezizomycotina</taxon>
        <taxon>Dothideomycetes</taxon>
        <taxon>Pleosporomycetidae</taxon>
        <taxon>Pleosporales</taxon>
        <taxon>Sporormiaceae</taxon>
        <taxon>Westerdykella</taxon>
    </lineage>
</organism>
<evidence type="ECO:0000313" key="1">
    <source>
        <dbReference type="EMBL" id="KAF2275404.1"/>
    </source>
</evidence>
<dbReference type="RefSeq" id="XP_033652943.1">
    <property type="nucleotide sequence ID" value="XM_033796436.1"/>
</dbReference>
<dbReference type="GeneID" id="54549611"/>
<proteinExistence type="predicted"/>
<sequence length="140" mass="16759">MEEHGEWAFRIDDQAIIPLHLMDEKEQHYQRWFEKRYPETKQISRNRDYINETWLSSPLVDKVPVDDMFHFSHCVLAVKRYVKAKMTGQHVCGRDIDQEHIQHCLDALDWWAFPEPGGKRGDLVPNPLHDLSWRTKICFD</sequence>
<dbReference type="EMBL" id="ML986497">
    <property type="protein sequence ID" value="KAF2275404.1"/>
    <property type="molecule type" value="Genomic_DNA"/>
</dbReference>
<protein>
    <submittedName>
        <fullName evidence="1">Uncharacterized protein</fullName>
    </submittedName>
</protein>
<name>A0A6A6JGT1_WESOR</name>
<gene>
    <name evidence="1" type="ORF">EI97DRAFT_400303</name>
</gene>
<evidence type="ECO:0000313" key="2">
    <source>
        <dbReference type="Proteomes" id="UP000800097"/>
    </source>
</evidence>
<dbReference type="AlphaFoldDB" id="A0A6A6JGT1"/>
<dbReference type="Proteomes" id="UP000800097">
    <property type="component" value="Unassembled WGS sequence"/>
</dbReference>
<reference evidence="1" key="1">
    <citation type="journal article" date="2020" name="Stud. Mycol.">
        <title>101 Dothideomycetes genomes: a test case for predicting lifestyles and emergence of pathogens.</title>
        <authorList>
            <person name="Haridas S."/>
            <person name="Albert R."/>
            <person name="Binder M."/>
            <person name="Bloem J."/>
            <person name="Labutti K."/>
            <person name="Salamov A."/>
            <person name="Andreopoulos B."/>
            <person name="Baker S."/>
            <person name="Barry K."/>
            <person name="Bills G."/>
            <person name="Bluhm B."/>
            <person name="Cannon C."/>
            <person name="Castanera R."/>
            <person name="Culley D."/>
            <person name="Daum C."/>
            <person name="Ezra D."/>
            <person name="Gonzalez J."/>
            <person name="Henrissat B."/>
            <person name="Kuo A."/>
            <person name="Liang C."/>
            <person name="Lipzen A."/>
            <person name="Lutzoni F."/>
            <person name="Magnuson J."/>
            <person name="Mondo S."/>
            <person name="Nolan M."/>
            <person name="Ohm R."/>
            <person name="Pangilinan J."/>
            <person name="Park H.-J."/>
            <person name="Ramirez L."/>
            <person name="Alfaro M."/>
            <person name="Sun H."/>
            <person name="Tritt A."/>
            <person name="Yoshinaga Y."/>
            <person name="Zwiers L.-H."/>
            <person name="Turgeon B."/>
            <person name="Goodwin S."/>
            <person name="Spatafora J."/>
            <person name="Crous P."/>
            <person name="Grigoriev I."/>
        </authorList>
    </citation>
    <scope>NUCLEOTIDE SEQUENCE</scope>
    <source>
        <strain evidence="1">CBS 379.55</strain>
    </source>
</reference>
<accession>A0A6A6JGT1</accession>